<dbReference type="EMBL" id="KN838556">
    <property type="protein sequence ID" value="KIK05998.1"/>
    <property type="molecule type" value="Genomic_DNA"/>
</dbReference>
<proteinExistence type="predicted"/>
<dbReference type="STRING" id="1095629.A0A0C9YCY5"/>
<protein>
    <submittedName>
        <fullName evidence="1">Uncharacterized protein</fullName>
    </submittedName>
</protein>
<dbReference type="InterPro" id="IPR029066">
    <property type="entry name" value="PLP-binding_barrel"/>
</dbReference>
<dbReference type="OrthoDB" id="5034579at2759"/>
<reference evidence="2" key="2">
    <citation type="submission" date="2015-01" db="EMBL/GenBank/DDBJ databases">
        <title>Evolutionary Origins and Diversification of the Mycorrhizal Mutualists.</title>
        <authorList>
            <consortium name="DOE Joint Genome Institute"/>
            <consortium name="Mycorrhizal Genomics Consortium"/>
            <person name="Kohler A."/>
            <person name="Kuo A."/>
            <person name="Nagy L.G."/>
            <person name="Floudas D."/>
            <person name="Copeland A."/>
            <person name="Barry K.W."/>
            <person name="Cichocki N."/>
            <person name="Veneault-Fourrey C."/>
            <person name="LaButti K."/>
            <person name="Lindquist E.A."/>
            <person name="Lipzen A."/>
            <person name="Lundell T."/>
            <person name="Morin E."/>
            <person name="Murat C."/>
            <person name="Riley R."/>
            <person name="Ohm R."/>
            <person name="Sun H."/>
            <person name="Tunlid A."/>
            <person name="Henrissat B."/>
            <person name="Grigoriev I.V."/>
            <person name="Hibbett D.S."/>
            <person name="Martin F."/>
        </authorList>
    </citation>
    <scope>NUCLEOTIDE SEQUENCE [LARGE SCALE GENOMIC DNA]</scope>
    <source>
        <strain evidence="2">LaAM-08-1</strain>
    </source>
</reference>
<dbReference type="Gene3D" id="3.20.20.10">
    <property type="entry name" value="Alanine racemase"/>
    <property type="match status" value="1"/>
</dbReference>
<dbReference type="Proteomes" id="UP000054477">
    <property type="component" value="Unassembled WGS sequence"/>
</dbReference>
<name>A0A0C9YCY5_9AGAR</name>
<sequence length="197" mass="21395">MGVGIIAFGNFDELYNIAHGHSRAKYLAFGIKFGASLFTVSGSLAKAKELGLDVVGVSFYVGNGCYDPSTPRRSYVHALPSTWPRKQAFRLAANINAPLAMPVREISDQPAGILHQRWDVWRFQPYLVRSPQPNILSMNGSFASSEPAHLSCALPATPSTLLARRPFPVALQIGDWLGGGGYFSRSPTFLLGLDEKG</sequence>
<accession>A0A0C9YCY5</accession>
<keyword evidence="2" id="KW-1185">Reference proteome</keyword>
<organism evidence="1 2">
    <name type="scientific">Laccaria amethystina LaAM-08-1</name>
    <dbReference type="NCBI Taxonomy" id="1095629"/>
    <lineage>
        <taxon>Eukaryota</taxon>
        <taxon>Fungi</taxon>
        <taxon>Dikarya</taxon>
        <taxon>Basidiomycota</taxon>
        <taxon>Agaricomycotina</taxon>
        <taxon>Agaricomycetes</taxon>
        <taxon>Agaricomycetidae</taxon>
        <taxon>Agaricales</taxon>
        <taxon>Agaricineae</taxon>
        <taxon>Hydnangiaceae</taxon>
        <taxon>Laccaria</taxon>
    </lineage>
</organism>
<evidence type="ECO:0000313" key="2">
    <source>
        <dbReference type="Proteomes" id="UP000054477"/>
    </source>
</evidence>
<gene>
    <name evidence="1" type="ORF">K443DRAFT_120354</name>
</gene>
<evidence type="ECO:0000313" key="1">
    <source>
        <dbReference type="EMBL" id="KIK05998.1"/>
    </source>
</evidence>
<reference evidence="1 2" key="1">
    <citation type="submission" date="2014-04" db="EMBL/GenBank/DDBJ databases">
        <authorList>
            <consortium name="DOE Joint Genome Institute"/>
            <person name="Kuo A."/>
            <person name="Kohler A."/>
            <person name="Nagy L.G."/>
            <person name="Floudas D."/>
            <person name="Copeland A."/>
            <person name="Barry K.W."/>
            <person name="Cichocki N."/>
            <person name="Veneault-Fourrey C."/>
            <person name="LaButti K."/>
            <person name="Lindquist E.A."/>
            <person name="Lipzen A."/>
            <person name="Lundell T."/>
            <person name="Morin E."/>
            <person name="Murat C."/>
            <person name="Sun H."/>
            <person name="Tunlid A."/>
            <person name="Henrissat B."/>
            <person name="Grigoriev I.V."/>
            <person name="Hibbett D.S."/>
            <person name="Martin F."/>
            <person name="Nordberg H.P."/>
            <person name="Cantor M.N."/>
            <person name="Hua S.X."/>
        </authorList>
    </citation>
    <scope>NUCLEOTIDE SEQUENCE [LARGE SCALE GENOMIC DNA]</scope>
    <source>
        <strain evidence="1 2">LaAM-08-1</strain>
    </source>
</reference>
<dbReference type="HOGENOM" id="CLU_1384363_0_0_1"/>
<dbReference type="SUPFAM" id="SSF51419">
    <property type="entry name" value="PLP-binding barrel"/>
    <property type="match status" value="1"/>
</dbReference>
<dbReference type="AlphaFoldDB" id="A0A0C9YCY5"/>